<dbReference type="GO" id="GO:0005509">
    <property type="term" value="F:calcium ion binding"/>
    <property type="evidence" value="ECO:0007669"/>
    <property type="project" value="InterPro"/>
</dbReference>
<name>R7T7J1_CAPTE</name>
<dbReference type="PANTHER" id="PTHR23048">
    <property type="entry name" value="MYOSIN LIGHT CHAIN 1, 3"/>
    <property type="match status" value="1"/>
</dbReference>
<evidence type="ECO:0000313" key="3">
    <source>
        <dbReference type="EMBL" id="ELT89619.1"/>
    </source>
</evidence>
<dbReference type="InterPro" id="IPR002048">
    <property type="entry name" value="EF_hand_dom"/>
</dbReference>
<dbReference type="FunFam" id="1.10.238.10:FF:000003">
    <property type="entry name" value="Calmodulin A"/>
    <property type="match status" value="1"/>
</dbReference>
<organism evidence="3">
    <name type="scientific">Capitella teleta</name>
    <name type="common">Polychaete worm</name>
    <dbReference type="NCBI Taxonomy" id="283909"/>
    <lineage>
        <taxon>Eukaryota</taxon>
        <taxon>Metazoa</taxon>
        <taxon>Spiralia</taxon>
        <taxon>Lophotrochozoa</taxon>
        <taxon>Annelida</taxon>
        <taxon>Polychaeta</taxon>
        <taxon>Sedentaria</taxon>
        <taxon>Scolecida</taxon>
        <taxon>Capitellidae</taxon>
        <taxon>Capitella</taxon>
    </lineage>
</organism>
<reference evidence="4" key="3">
    <citation type="submission" date="2015-06" db="UniProtKB">
        <authorList>
            <consortium name="EnsemblMetazoa"/>
        </authorList>
    </citation>
    <scope>IDENTIFICATION</scope>
</reference>
<dbReference type="HOGENOM" id="CLU_3016216_0_0_1"/>
<proteinExistence type="predicted"/>
<protein>
    <recommendedName>
        <fullName evidence="2">EF-hand domain-containing protein</fullName>
    </recommendedName>
</protein>
<dbReference type="SUPFAM" id="SSF47473">
    <property type="entry name" value="EF-hand"/>
    <property type="match status" value="1"/>
</dbReference>
<dbReference type="EMBL" id="AMQN01032507">
    <property type="status" value="NOT_ANNOTATED_CDS"/>
    <property type="molecule type" value="Genomic_DNA"/>
</dbReference>
<dbReference type="Proteomes" id="UP000014760">
    <property type="component" value="Unassembled WGS sequence"/>
</dbReference>
<accession>R7T7J1</accession>
<dbReference type="Pfam" id="PF13833">
    <property type="entry name" value="EF-hand_8"/>
    <property type="match status" value="1"/>
</dbReference>
<evidence type="ECO:0000313" key="4">
    <source>
        <dbReference type="EnsemblMetazoa" id="CapteP134973"/>
    </source>
</evidence>
<evidence type="ECO:0000259" key="2">
    <source>
        <dbReference type="Pfam" id="PF13833"/>
    </source>
</evidence>
<reference evidence="5" key="1">
    <citation type="submission" date="2012-12" db="EMBL/GenBank/DDBJ databases">
        <authorList>
            <person name="Hellsten U."/>
            <person name="Grimwood J."/>
            <person name="Chapman J.A."/>
            <person name="Shapiro H."/>
            <person name="Aerts A."/>
            <person name="Otillar R.P."/>
            <person name="Terry A.Y."/>
            <person name="Boore J.L."/>
            <person name="Simakov O."/>
            <person name="Marletaz F."/>
            <person name="Cho S.-J."/>
            <person name="Edsinger-Gonzales E."/>
            <person name="Havlak P."/>
            <person name="Kuo D.-H."/>
            <person name="Larsson T."/>
            <person name="Lv J."/>
            <person name="Arendt D."/>
            <person name="Savage R."/>
            <person name="Osoegawa K."/>
            <person name="de Jong P."/>
            <person name="Lindberg D.R."/>
            <person name="Seaver E.C."/>
            <person name="Weisblat D.A."/>
            <person name="Putnam N.H."/>
            <person name="Grigoriev I.V."/>
            <person name="Rokhsar D.S."/>
        </authorList>
    </citation>
    <scope>NUCLEOTIDE SEQUENCE</scope>
    <source>
        <strain evidence="5">I ESC-2004</strain>
    </source>
</reference>
<sequence length="56" mass="6306">MAKILSAAELRHIMTNMGEKLTDEEVDEMISCADTDSNGEINYKGTLHHQRHAVFC</sequence>
<evidence type="ECO:0000256" key="1">
    <source>
        <dbReference type="ARBA" id="ARBA00022737"/>
    </source>
</evidence>
<evidence type="ECO:0000313" key="5">
    <source>
        <dbReference type="Proteomes" id="UP000014760"/>
    </source>
</evidence>
<dbReference type="InterPro" id="IPR050230">
    <property type="entry name" value="CALM/Myosin/TropC-like"/>
</dbReference>
<dbReference type="PANTHER" id="PTHR23048:SF0">
    <property type="entry name" value="CALMODULIN LIKE 3"/>
    <property type="match status" value="1"/>
</dbReference>
<dbReference type="GO" id="GO:0016460">
    <property type="term" value="C:myosin II complex"/>
    <property type="evidence" value="ECO:0007669"/>
    <property type="project" value="TreeGrafter"/>
</dbReference>
<dbReference type="Gene3D" id="1.10.238.10">
    <property type="entry name" value="EF-hand"/>
    <property type="match status" value="1"/>
</dbReference>
<dbReference type="OrthoDB" id="26525at2759"/>
<dbReference type="AlphaFoldDB" id="R7T7J1"/>
<dbReference type="CDD" id="cd00051">
    <property type="entry name" value="EFh"/>
    <property type="match status" value="1"/>
</dbReference>
<dbReference type="STRING" id="283909.R7T7J1"/>
<dbReference type="OMA" id="FVRIMVY"/>
<keyword evidence="5" id="KW-1185">Reference proteome</keyword>
<gene>
    <name evidence="3" type="ORF">CAPTEDRAFT_134973</name>
</gene>
<dbReference type="EnsemblMetazoa" id="CapteT134973">
    <property type="protein sequence ID" value="CapteP134973"/>
    <property type="gene ID" value="CapteG134973"/>
</dbReference>
<dbReference type="InterPro" id="IPR011992">
    <property type="entry name" value="EF-hand-dom_pair"/>
</dbReference>
<dbReference type="EMBL" id="KB311260">
    <property type="protein sequence ID" value="ELT89619.1"/>
    <property type="molecule type" value="Genomic_DNA"/>
</dbReference>
<reference evidence="3 5" key="2">
    <citation type="journal article" date="2013" name="Nature">
        <title>Insights into bilaterian evolution from three spiralian genomes.</title>
        <authorList>
            <person name="Simakov O."/>
            <person name="Marletaz F."/>
            <person name="Cho S.J."/>
            <person name="Edsinger-Gonzales E."/>
            <person name="Havlak P."/>
            <person name="Hellsten U."/>
            <person name="Kuo D.H."/>
            <person name="Larsson T."/>
            <person name="Lv J."/>
            <person name="Arendt D."/>
            <person name="Savage R."/>
            <person name="Osoegawa K."/>
            <person name="de Jong P."/>
            <person name="Grimwood J."/>
            <person name="Chapman J.A."/>
            <person name="Shapiro H."/>
            <person name="Aerts A."/>
            <person name="Otillar R.P."/>
            <person name="Terry A.Y."/>
            <person name="Boore J.L."/>
            <person name="Grigoriev I.V."/>
            <person name="Lindberg D.R."/>
            <person name="Seaver E.C."/>
            <person name="Weisblat D.A."/>
            <person name="Putnam N.H."/>
            <person name="Rokhsar D.S."/>
        </authorList>
    </citation>
    <scope>NUCLEOTIDE SEQUENCE</scope>
    <source>
        <strain evidence="3 5">I ESC-2004</strain>
    </source>
</reference>
<keyword evidence="1" id="KW-0677">Repeat</keyword>
<feature type="domain" description="EF-hand" evidence="2">
    <location>
        <begin position="5"/>
        <end position="42"/>
    </location>
</feature>